<evidence type="ECO:0000313" key="8">
    <source>
        <dbReference type="EMBL" id="RFU95138.1"/>
    </source>
</evidence>
<keyword evidence="4 6" id="KW-1133">Transmembrane helix</keyword>
<dbReference type="InterPro" id="IPR027469">
    <property type="entry name" value="Cation_efflux_TMD_sf"/>
</dbReference>
<gene>
    <name evidence="8" type="ORF">DYP60_05800</name>
</gene>
<evidence type="ECO:0000256" key="6">
    <source>
        <dbReference type="SAM" id="Phobius"/>
    </source>
</evidence>
<feature type="transmembrane region" description="Helical" evidence="6">
    <location>
        <begin position="9"/>
        <end position="32"/>
    </location>
</feature>
<organism evidence="8 9">
    <name type="scientific">Sphaerochaeta halotolerans</name>
    <dbReference type="NCBI Taxonomy" id="2293840"/>
    <lineage>
        <taxon>Bacteria</taxon>
        <taxon>Pseudomonadati</taxon>
        <taxon>Spirochaetota</taxon>
        <taxon>Spirochaetia</taxon>
        <taxon>Spirochaetales</taxon>
        <taxon>Sphaerochaetaceae</taxon>
        <taxon>Sphaerochaeta</taxon>
    </lineage>
</organism>
<name>A0A372MIB0_9SPIR</name>
<accession>A0A372MIB0</accession>
<dbReference type="SUPFAM" id="SSF161111">
    <property type="entry name" value="Cation efflux protein transmembrane domain-like"/>
    <property type="match status" value="1"/>
</dbReference>
<dbReference type="GO" id="GO:0005886">
    <property type="term" value="C:plasma membrane"/>
    <property type="evidence" value="ECO:0007669"/>
    <property type="project" value="TreeGrafter"/>
</dbReference>
<dbReference type="EMBL" id="QUWK01000005">
    <property type="protein sequence ID" value="RFU95138.1"/>
    <property type="molecule type" value="Genomic_DNA"/>
</dbReference>
<dbReference type="Proteomes" id="UP000264002">
    <property type="component" value="Unassembled WGS sequence"/>
</dbReference>
<comment type="subcellular location">
    <subcellularLocation>
        <location evidence="1">Membrane</location>
        <topology evidence="1">Multi-pass membrane protein</topology>
    </subcellularLocation>
</comment>
<keyword evidence="2" id="KW-0813">Transport</keyword>
<sequence>MSNKKQELLLLRVTTFVCLGFGILGLVVSILANSNSMLLDGLYSLIQSMFIIGSGRVVTLLFKEDDDRFPFGYGAFEPFFLVLRSLVLLTMVVTIGTMAGIAMTRGGYAITFSIAFPVSVFSLVVCFVVWLALAKKAKKLSSPTLRSESKAWLLDTFLSLASVLAIGMVGLIKQTRFAFLSTYIDPALTVLFLACLSPMLIKDLVVYSRELLGAAPNLSVQTSLEKITNRFVKKHAFRKAEVYALKRGRSLMVVIYVFLSEERPVKQLDAIRLEMIKAMYSYSNFCDTDVVFTLDDRWVDYQTPFTIVGQKA</sequence>
<reference evidence="8 9" key="2">
    <citation type="submission" date="2018-09" db="EMBL/GenBank/DDBJ databases">
        <title>Genome of Sphaerochaeta halotolerans strain 4-11.</title>
        <authorList>
            <person name="Nazina T.N."/>
            <person name="Sokolova D.S."/>
        </authorList>
    </citation>
    <scope>NUCLEOTIDE SEQUENCE [LARGE SCALE GENOMIC DNA]</scope>
    <source>
        <strain evidence="8 9">4-11</strain>
    </source>
</reference>
<evidence type="ECO:0000256" key="3">
    <source>
        <dbReference type="ARBA" id="ARBA00022692"/>
    </source>
</evidence>
<protein>
    <submittedName>
        <fullName evidence="8">Cation transporter</fullName>
    </submittedName>
</protein>
<evidence type="ECO:0000259" key="7">
    <source>
        <dbReference type="Pfam" id="PF01545"/>
    </source>
</evidence>
<dbReference type="AlphaFoldDB" id="A0A372MIB0"/>
<feature type="transmembrane region" description="Helical" evidence="6">
    <location>
        <begin position="108"/>
        <end position="131"/>
    </location>
</feature>
<dbReference type="GO" id="GO:0015341">
    <property type="term" value="F:zinc efflux antiporter activity"/>
    <property type="evidence" value="ECO:0007669"/>
    <property type="project" value="TreeGrafter"/>
</dbReference>
<feature type="transmembrane region" description="Helical" evidence="6">
    <location>
        <begin position="152"/>
        <end position="172"/>
    </location>
</feature>
<feature type="transmembrane region" description="Helical" evidence="6">
    <location>
        <begin position="44"/>
        <end position="62"/>
    </location>
</feature>
<evidence type="ECO:0000256" key="5">
    <source>
        <dbReference type="ARBA" id="ARBA00023136"/>
    </source>
</evidence>
<feature type="transmembrane region" description="Helical" evidence="6">
    <location>
        <begin position="82"/>
        <end position="102"/>
    </location>
</feature>
<feature type="domain" description="Cation efflux protein transmembrane" evidence="7">
    <location>
        <begin position="13"/>
        <end position="194"/>
    </location>
</feature>
<evidence type="ECO:0000256" key="4">
    <source>
        <dbReference type="ARBA" id="ARBA00022989"/>
    </source>
</evidence>
<dbReference type="InterPro" id="IPR050291">
    <property type="entry name" value="CDF_Transporter"/>
</dbReference>
<feature type="transmembrane region" description="Helical" evidence="6">
    <location>
        <begin position="178"/>
        <end position="201"/>
    </location>
</feature>
<dbReference type="PANTHER" id="PTHR43840:SF15">
    <property type="entry name" value="MITOCHONDRIAL METAL TRANSPORTER 1-RELATED"/>
    <property type="match status" value="1"/>
</dbReference>
<evidence type="ECO:0000313" key="9">
    <source>
        <dbReference type="Proteomes" id="UP000264002"/>
    </source>
</evidence>
<dbReference type="GO" id="GO:0015093">
    <property type="term" value="F:ferrous iron transmembrane transporter activity"/>
    <property type="evidence" value="ECO:0007669"/>
    <property type="project" value="TreeGrafter"/>
</dbReference>
<evidence type="ECO:0000256" key="2">
    <source>
        <dbReference type="ARBA" id="ARBA00022448"/>
    </source>
</evidence>
<keyword evidence="3 6" id="KW-0812">Transmembrane</keyword>
<dbReference type="PANTHER" id="PTHR43840">
    <property type="entry name" value="MITOCHONDRIAL METAL TRANSPORTER 1-RELATED"/>
    <property type="match status" value="1"/>
</dbReference>
<comment type="caution">
    <text evidence="8">The sequence shown here is derived from an EMBL/GenBank/DDBJ whole genome shotgun (WGS) entry which is preliminary data.</text>
</comment>
<dbReference type="RefSeq" id="WP_117329946.1">
    <property type="nucleotide sequence ID" value="NZ_QUWK01000005.1"/>
</dbReference>
<dbReference type="Gene3D" id="1.20.1510.10">
    <property type="entry name" value="Cation efflux protein transmembrane domain"/>
    <property type="match status" value="1"/>
</dbReference>
<keyword evidence="5 6" id="KW-0472">Membrane</keyword>
<reference evidence="9" key="1">
    <citation type="submission" date="2018-08" db="EMBL/GenBank/DDBJ databases">
        <authorList>
            <person name="Grouzdev D.S."/>
            <person name="Krutkina M.S."/>
        </authorList>
    </citation>
    <scope>NUCLEOTIDE SEQUENCE [LARGE SCALE GENOMIC DNA]</scope>
    <source>
        <strain evidence="9">4-11</strain>
    </source>
</reference>
<evidence type="ECO:0000256" key="1">
    <source>
        <dbReference type="ARBA" id="ARBA00004141"/>
    </source>
</evidence>
<dbReference type="Pfam" id="PF01545">
    <property type="entry name" value="Cation_efflux"/>
    <property type="match status" value="1"/>
</dbReference>
<dbReference type="GO" id="GO:0006882">
    <property type="term" value="P:intracellular zinc ion homeostasis"/>
    <property type="evidence" value="ECO:0007669"/>
    <property type="project" value="TreeGrafter"/>
</dbReference>
<proteinExistence type="predicted"/>
<keyword evidence="9" id="KW-1185">Reference proteome</keyword>
<dbReference type="InterPro" id="IPR058533">
    <property type="entry name" value="Cation_efflux_TM"/>
</dbReference>
<dbReference type="GO" id="GO:0015086">
    <property type="term" value="F:cadmium ion transmembrane transporter activity"/>
    <property type="evidence" value="ECO:0007669"/>
    <property type="project" value="TreeGrafter"/>
</dbReference>